<organism evidence="9 10">
    <name type="scientific">Kuenenia stuttgartiensis</name>
    <dbReference type="NCBI Taxonomy" id="174633"/>
    <lineage>
        <taxon>Bacteria</taxon>
        <taxon>Pseudomonadati</taxon>
        <taxon>Planctomycetota</taxon>
        <taxon>Candidatus Brocadiia</taxon>
        <taxon>Candidatus Brocadiales</taxon>
        <taxon>Candidatus Brocadiaceae</taxon>
        <taxon>Candidatus Kuenenia</taxon>
    </lineage>
</organism>
<dbReference type="PROSITE" id="PS00198">
    <property type="entry name" value="4FE4S_FER_1"/>
    <property type="match status" value="2"/>
</dbReference>
<dbReference type="SUPFAM" id="SSF56770">
    <property type="entry name" value="HydA/Nqo6-like"/>
    <property type="match status" value="1"/>
</dbReference>
<reference evidence="10" key="1">
    <citation type="submission" date="2017-10" db="EMBL/GenBank/DDBJ databases">
        <authorList>
            <person name="Frank J."/>
        </authorList>
    </citation>
    <scope>NUCLEOTIDE SEQUENCE [LARGE SCALE GENOMIC DNA]</scope>
</reference>
<dbReference type="GO" id="GO:0046872">
    <property type="term" value="F:metal ion binding"/>
    <property type="evidence" value="ECO:0007669"/>
    <property type="project" value="UniProtKB-KW"/>
</dbReference>
<dbReference type="EMBL" id="LT934425">
    <property type="protein sequence ID" value="SOH04030.1"/>
    <property type="molecule type" value="Genomic_DNA"/>
</dbReference>
<comment type="similarity">
    <text evidence="3">Belongs to the FrhG family.</text>
</comment>
<dbReference type="PROSITE" id="PS01150">
    <property type="entry name" value="COMPLEX1_20K"/>
    <property type="match status" value="1"/>
</dbReference>
<feature type="domain" description="4Fe-4S ferredoxin-type" evidence="8">
    <location>
        <begin position="95"/>
        <end position="124"/>
    </location>
</feature>
<dbReference type="PANTHER" id="PTHR42989">
    <property type="entry name" value="HYDROGENASE-4 COMPONENT I"/>
    <property type="match status" value="1"/>
</dbReference>
<evidence type="ECO:0000256" key="3">
    <source>
        <dbReference type="ARBA" id="ARBA00010870"/>
    </source>
</evidence>
<dbReference type="InterPro" id="IPR052375">
    <property type="entry name" value="Complex_I_20kDa-like"/>
</dbReference>
<dbReference type="InterPro" id="IPR006137">
    <property type="entry name" value="NADH_UbQ_OxRdtase-like_20kDa"/>
</dbReference>
<comment type="similarity">
    <text evidence="2">Belongs to the complex I 20 kDa subunit family.</text>
</comment>
<proteinExistence type="inferred from homology"/>
<protein>
    <submittedName>
        <fullName evidence="9">Strongly similar to membrane-bound [NiFe]-hydrogenase-3, small subunit (Chain G)</fullName>
    </submittedName>
</protein>
<dbReference type="KEGG" id="kst:KSMBR1_1531"/>
<dbReference type="PANTHER" id="PTHR42989:SF1">
    <property type="entry name" value="FORMATE HYDROGENLYASE SUBUNIT 7-RELATED"/>
    <property type="match status" value="1"/>
</dbReference>
<dbReference type="GO" id="GO:0051539">
    <property type="term" value="F:4 iron, 4 sulfur cluster binding"/>
    <property type="evidence" value="ECO:0007669"/>
    <property type="project" value="UniProtKB-KW"/>
</dbReference>
<keyword evidence="6" id="KW-0408">Iron</keyword>
<dbReference type="Pfam" id="PF14697">
    <property type="entry name" value="Fer4_21"/>
    <property type="match status" value="1"/>
</dbReference>
<dbReference type="Gene3D" id="3.40.50.12280">
    <property type="match status" value="1"/>
</dbReference>
<evidence type="ECO:0000259" key="8">
    <source>
        <dbReference type="PROSITE" id="PS51379"/>
    </source>
</evidence>
<dbReference type="InterPro" id="IPR017896">
    <property type="entry name" value="4Fe4S_Fe-S-bd"/>
</dbReference>
<name>A0A2C9CEA4_KUEST</name>
<dbReference type="InterPro" id="IPR017900">
    <property type="entry name" value="4Fe4S_Fe_S_CS"/>
</dbReference>
<dbReference type="GO" id="GO:0008137">
    <property type="term" value="F:NADH dehydrogenase (ubiquinone) activity"/>
    <property type="evidence" value="ECO:0007669"/>
    <property type="project" value="InterPro"/>
</dbReference>
<comment type="cofactor">
    <cofactor evidence="1">
        <name>[4Fe-4S] cluster</name>
        <dbReference type="ChEBI" id="CHEBI:49883"/>
    </cofactor>
</comment>
<keyword evidence="7" id="KW-0411">Iron-sulfur</keyword>
<evidence type="ECO:0000313" key="9">
    <source>
        <dbReference type="EMBL" id="SOH04030.1"/>
    </source>
</evidence>
<accession>A0A2C9CEA4</accession>
<feature type="domain" description="4Fe-4S ferredoxin-type" evidence="8">
    <location>
        <begin position="62"/>
        <end position="91"/>
    </location>
</feature>
<dbReference type="PROSITE" id="PS51379">
    <property type="entry name" value="4FE4S_FER_2"/>
    <property type="match status" value="2"/>
</dbReference>
<evidence type="ECO:0000256" key="4">
    <source>
        <dbReference type="ARBA" id="ARBA00022485"/>
    </source>
</evidence>
<evidence type="ECO:0000256" key="5">
    <source>
        <dbReference type="ARBA" id="ARBA00022723"/>
    </source>
</evidence>
<evidence type="ECO:0000256" key="7">
    <source>
        <dbReference type="ARBA" id="ARBA00023014"/>
    </source>
</evidence>
<gene>
    <name evidence="9" type="primary">hycG</name>
    <name evidence="9" type="ORF">KSMBR1_1531</name>
</gene>
<dbReference type="GO" id="GO:0048038">
    <property type="term" value="F:quinone binding"/>
    <property type="evidence" value="ECO:0007669"/>
    <property type="project" value="InterPro"/>
</dbReference>
<evidence type="ECO:0000313" key="10">
    <source>
        <dbReference type="Proteomes" id="UP000221734"/>
    </source>
</evidence>
<dbReference type="NCBIfam" id="NF005012">
    <property type="entry name" value="PRK06411.1"/>
    <property type="match status" value="1"/>
</dbReference>
<evidence type="ECO:0000256" key="2">
    <source>
        <dbReference type="ARBA" id="ARBA00009173"/>
    </source>
</evidence>
<dbReference type="Proteomes" id="UP000221734">
    <property type="component" value="Chromosome Kuenenia_stuttgartiensis_MBR1"/>
</dbReference>
<dbReference type="AlphaFoldDB" id="A0A2C9CEA4"/>
<dbReference type="SUPFAM" id="SSF54862">
    <property type="entry name" value="4Fe-4S ferredoxins"/>
    <property type="match status" value="1"/>
</dbReference>
<dbReference type="Gene3D" id="3.30.70.20">
    <property type="match status" value="1"/>
</dbReference>
<sequence>MSFELVSYFDIRISNLVAAKGRAKHFVGEHKMFTKFQKSFQTGIATSGYPWKKEPAPLHFRGRIEIDSEKCKACNVCVETCPTNAYTWIEEQGKRYLQLSHAKCVFCGMCEEVCPYKAIRITNDFELAATNKEDLLVKAGFNTEESVETLGNKLKKNIFKMFRRSLHVREIDAGSCNGCEWEVVALLNPVHDLQRFGIDIVASPRHADCLLVTGPPTRNLETALIKGYHATPEPKMVIALGTCACSGGIFSNSYATKNGIDKVVPVDVYIPGCPPRPQAIIYGFLLALERVQK</sequence>
<keyword evidence="4" id="KW-0004">4Fe-4S</keyword>
<keyword evidence="5" id="KW-0479">Metal-binding</keyword>
<dbReference type="InterPro" id="IPR006138">
    <property type="entry name" value="NADH_UQ_OxRdtase_20Kd_su"/>
</dbReference>
<dbReference type="Pfam" id="PF01058">
    <property type="entry name" value="Oxidored_q6"/>
    <property type="match status" value="1"/>
</dbReference>
<evidence type="ECO:0000256" key="1">
    <source>
        <dbReference type="ARBA" id="ARBA00001966"/>
    </source>
</evidence>
<evidence type="ECO:0000256" key="6">
    <source>
        <dbReference type="ARBA" id="ARBA00023004"/>
    </source>
</evidence>
<keyword evidence="10" id="KW-1185">Reference proteome</keyword>